<keyword evidence="4" id="KW-1185">Reference proteome</keyword>
<dbReference type="GO" id="GO:0030422">
    <property type="term" value="P:siRNA processing"/>
    <property type="evidence" value="ECO:0007669"/>
    <property type="project" value="TreeGrafter"/>
</dbReference>
<dbReference type="Proteomes" id="UP000886653">
    <property type="component" value="Unassembled WGS sequence"/>
</dbReference>
<dbReference type="PANTHER" id="PTHR23079">
    <property type="entry name" value="RNA-DEPENDENT RNA POLYMERASE"/>
    <property type="match status" value="1"/>
</dbReference>
<comment type="similarity">
    <text evidence="1">Belongs to the RdRP family.</text>
</comment>
<proteinExistence type="inferred from homology"/>
<comment type="caution">
    <text evidence="3">The sequence shown here is derived from an EMBL/GenBank/DDBJ whole genome shotgun (WGS) entry which is preliminary data.</text>
</comment>
<dbReference type="OrthoDB" id="6513042at2759"/>
<evidence type="ECO:0000259" key="2">
    <source>
        <dbReference type="Pfam" id="PF05183"/>
    </source>
</evidence>
<dbReference type="InterPro" id="IPR007855">
    <property type="entry name" value="RDRP"/>
</dbReference>
<dbReference type="EMBL" id="MU167208">
    <property type="protein sequence ID" value="KAG0152502.1"/>
    <property type="molecule type" value="Genomic_DNA"/>
</dbReference>
<name>A0A9P6NVQ6_9BASI</name>
<keyword evidence="1" id="KW-0548">Nucleotidyltransferase</keyword>
<evidence type="ECO:0000313" key="3">
    <source>
        <dbReference type="EMBL" id="KAG0152502.1"/>
    </source>
</evidence>
<dbReference type="Pfam" id="PF05183">
    <property type="entry name" value="RdRP"/>
    <property type="match status" value="1"/>
</dbReference>
<protein>
    <recommendedName>
        <fullName evidence="1">RNA-dependent RNA polymerase</fullName>
        <ecNumber evidence="1">2.7.7.48</ecNumber>
    </recommendedName>
</protein>
<dbReference type="GO" id="GO:0031380">
    <property type="term" value="C:nuclear RNA-directed RNA polymerase complex"/>
    <property type="evidence" value="ECO:0007669"/>
    <property type="project" value="TreeGrafter"/>
</dbReference>
<dbReference type="InterPro" id="IPR057596">
    <property type="entry name" value="RDRP_core"/>
</dbReference>
<keyword evidence="1" id="KW-0808">Transferase</keyword>
<comment type="catalytic activity">
    <reaction evidence="1">
        <text>RNA(n) + a ribonucleoside 5'-triphosphate = RNA(n+1) + diphosphate</text>
        <dbReference type="Rhea" id="RHEA:21248"/>
        <dbReference type="Rhea" id="RHEA-COMP:14527"/>
        <dbReference type="Rhea" id="RHEA-COMP:17342"/>
        <dbReference type="ChEBI" id="CHEBI:33019"/>
        <dbReference type="ChEBI" id="CHEBI:61557"/>
        <dbReference type="ChEBI" id="CHEBI:140395"/>
        <dbReference type="EC" id="2.7.7.48"/>
    </reaction>
</comment>
<dbReference type="AlphaFoldDB" id="A0A9P6NVQ6"/>
<keyword evidence="1" id="KW-0694">RNA-binding</keyword>
<dbReference type="GO" id="GO:0003968">
    <property type="term" value="F:RNA-directed RNA polymerase activity"/>
    <property type="evidence" value="ECO:0007669"/>
    <property type="project" value="UniProtKB-KW"/>
</dbReference>
<dbReference type="EC" id="2.7.7.48" evidence="1"/>
<gene>
    <name evidence="3" type="ORF">CROQUDRAFT_35271</name>
</gene>
<reference evidence="3" key="1">
    <citation type="submission" date="2013-11" db="EMBL/GenBank/DDBJ databases">
        <title>Genome sequence of the fusiform rust pathogen reveals effectors for host alternation and coevolution with pine.</title>
        <authorList>
            <consortium name="DOE Joint Genome Institute"/>
            <person name="Smith K."/>
            <person name="Pendleton A."/>
            <person name="Kubisiak T."/>
            <person name="Anderson C."/>
            <person name="Salamov A."/>
            <person name="Aerts A."/>
            <person name="Riley R."/>
            <person name="Clum A."/>
            <person name="Lindquist E."/>
            <person name="Ence D."/>
            <person name="Campbell M."/>
            <person name="Kronenberg Z."/>
            <person name="Feau N."/>
            <person name="Dhillon B."/>
            <person name="Hamelin R."/>
            <person name="Burleigh J."/>
            <person name="Smith J."/>
            <person name="Yandell M."/>
            <person name="Nelson C."/>
            <person name="Grigoriev I."/>
            <person name="Davis J."/>
        </authorList>
    </citation>
    <scope>NUCLEOTIDE SEQUENCE</scope>
    <source>
        <strain evidence="3">G11</strain>
    </source>
</reference>
<dbReference type="GO" id="GO:0003723">
    <property type="term" value="F:RNA binding"/>
    <property type="evidence" value="ECO:0007669"/>
    <property type="project" value="UniProtKB-KW"/>
</dbReference>
<sequence length="1232" mass="140084">MELYINELPNHSHLTDIRLELIDSISNVLHQQPFKTTHLKSNQKLINFDVLVRQNYIRTYQNNYNRSQSKYSAIVTFPTINIVKQFEDYVEKQPISIFDNFMIHFKRSSIGGRSIIPHPELIRHLKETPFKDRIQVLEEQLEHEKLLRPFSISCLEFGRPSKFQGKLIFSSEHALYLATGDSLLNFDTINNSLIIKWPTASTFKSLIIKMKSIQRIEADQLSVILWMDCPPTFERIEIDQNHQFDYEEQDDGFQVKTRYRIACPNHNQEHIFPYVCDRIRITFGTHKAFKEFCTRKSIIRLPKIVYCIRPSIEQNLYSLKNLAKLQDFLICFSIQVGFQIETILSHSLLNPNEILMICKSLKGIDSNHAERALIKFVGKLTQLQSKADDADNEDNDEIKDNEYDYLDILSDSLKSTLQSGPQDPRIISGDCFPCRTVIITPTRFIFEGPITERSNSVLRNYGETHNFIRITIRDENGLRLRVDRDVEISSLLKSRYSDILIHGLQLCGRVFEFLGYSSSALREHQAWFVCPFYKASLITAASIRDRLGDFSKVIHIPARYMARVAQAFTSTRKSLTLLPSQIIRIEDVERGGSCFTDGVGTISPDLAQQVNEALSAGMPLRKRKDQARSTCFQIRLGGFKGMLSVDSALNKSCVCVRPSMDKFSAPESLTLDIVDTFTRPLPAYLNRPMVKVLEDLGIHEQVFLSLQRTMLQTVERSRTNMRRASELMRSLSLAHQSGLSNVLKQLGNMLGDESDPCSEFIEECYDLMIMQSLRDLKYRARIPLKDSFTLVGVADEDEILAPNSIYACVQFPGKTPIYLEGPITISRSPCLHPGDIRVVSGVGQLDSLHAPRLSKLVNCVVFSVKGVRSLPSCLGGGDLDGDLYTLITLPELIPPSSKLHPPASYAPPQMKRLDRPCTIQDGAEFFLDYISSDLVGVIASRHLHVADQQEEGTKDDKCIELAALHSDAVDYPKTGVAVSIDRLPRAESRLKPDFMCPEHYARRKGDDYYESTKVLGKLFRQIPAEKIDIFHRTRHSGGIESYTYTEVVSRSRFNKGQPFGKVDPTGTISKAIKRGVRRATHQIAQPDLNLLDEFKITMESFGEDLMRICKLNTLSRKKNRHLSETEAFMGVITDTTSDKKLKKSTVDKLEEQTEALFDSLRAGIIGFRDERSGYESDTIMLDTDPKDPIVIERERQINRAYTAWHVATSAEPQTFGAHSFGFIALSILLSRF</sequence>
<accession>A0A9P6NVQ6</accession>
<evidence type="ECO:0000313" key="4">
    <source>
        <dbReference type="Proteomes" id="UP000886653"/>
    </source>
</evidence>
<keyword evidence="1" id="KW-0696">RNA-directed RNA polymerase</keyword>
<dbReference type="PANTHER" id="PTHR23079:SF55">
    <property type="entry name" value="RNA-DIRECTED RNA POLYMERASE"/>
    <property type="match status" value="1"/>
</dbReference>
<feature type="domain" description="RDRP core" evidence="2">
    <location>
        <begin position="439"/>
        <end position="1022"/>
    </location>
</feature>
<evidence type="ECO:0000256" key="1">
    <source>
        <dbReference type="RuleBase" id="RU363098"/>
    </source>
</evidence>
<organism evidence="3 4">
    <name type="scientific">Cronartium quercuum f. sp. fusiforme G11</name>
    <dbReference type="NCBI Taxonomy" id="708437"/>
    <lineage>
        <taxon>Eukaryota</taxon>
        <taxon>Fungi</taxon>
        <taxon>Dikarya</taxon>
        <taxon>Basidiomycota</taxon>
        <taxon>Pucciniomycotina</taxon>
        <taxon>Pucciniomycetes</taxon>
        <taxon>Pucciniales</taxon>
        <taxon>Coleosporiaceae</taxon>
        <taxon>Cronartium</taxon>
    </lineage>
</organism>